<sequence>MEQLFQQLINGISLGGIYALIALGYTMVYGIINLINFAHGDIYMVGAYVGFALTTFLHLGFFPSLLISMIVCSILGMIIEKVAYKPIRNSTRIAALITAISVSLFLQYTMMYFVSPQTRTFPEVLASKRLTFFNGNVILDVKNIYIIVITVVLMVGLQYIVRHTKIGKAMRAVSLDKEAAELMGINVNKIISYTFAIGSALAGAAGVLVGVYYNTINPLMGVTPGLKAFVAAVLGGIGMIPGAVFGGFFLGMTETMVSAYGGSVFKDAVAFAVLIIVLLVRPNGLLGKATKEKV</sequence>
<evidence type="ECO:0000256" key="10">
    <source>
        <dbReference type="SAM" id="Phobius"/>
    </source>
</evidence>
<keyword evidence="3" id="KW-1003">Cell membrane</keyword>
<evidence type="ECO:0000313" key="11">
    <source>
        <dbReference type="EMBL" id="SDZ23015.1"/>
    </source>
</evidence>
<dbReference type="RefSeq" id="WP_091731397.1">
    <property type="nucleotide sequence ID" value="NZ_FNQE01000026.1"/>
</dbReference>
<feature type="transmembrane region" description="Helical" evidence="10">
    <location>
        <begin position="144"/>
        <end position="161"/>
    </location>
</feature>
<gene>
    <name evidence="11" type="ORF">SAMN05660462_02309</name>
</gene>
<feature type="transmembrane region" description="Helical" evidence="10">
    <location>
        <begin position="12"/>
        <end position="35"/>
    </location>
</feature>
<dbReference type="GO" id="GO:0042941">
    <property type="term" value="P:D-alanine transmembrane transport"/>
    <property type="evidence" value="ECO:0007669"/>
    <property type="project" value="TreeGrafter"/>
</dbReference>
<dbReference type="GO" id="GO:0015192">
    <property type="term" value="F:L-phenylalanine transmembrane transporter activity"/>
    <property type="evidence" value="ECO:0007669"/>
    <property type="project" value="TreeGrafter"/>
</dbReference>
<keyword evidence="12" id="KW-1185">Reference proteome</keyword>
<dbReference type="InterPro" id="IPR001851">
    <property type="entry name" value="ABC_transp_permease"/>
</dbReference>
<dbReference type="OrthoDB" id="9807115at2"/>
<feature type="transmembrane region" description="Helical" evidence="10">
    <location>
        <begin position="228"/>
        <end position="250"/>
    </location>
</feature>
<evidence type="ECO:0000256" key="5">
    <source>
        <dbReference type="ARBA" id="ARBA00022692"/>
    </source>
</evidence>
<dbReference type="CDD" id="cd06582">
    <property type="entry name" value="TM_PBP1_LivH_like"/>
    <property type="match status" value="1"/>
</dbReference>
<dbReference type="PANTHER" id="PTHR11795">
    <property type="entry name" value="BRANCHED-CHAIN AMINO ACID TRANSPORT SYSTEM PERMEASE PROTEIN LIVH"/>
    <property type="match status" value="1"/>
</dbReference>
<dbReference type="GO" id="GO:0005886">
    <property type="term" value="C:plasma membrane"/>
    <property type="evidence" value="ECO:0007669"/>
    <property type="project" value="UniProtKB-SubCell"/>
</dbReference>
<reference evidence="11 12" key="1">
    <citation type="submission" date="2016-10" db="EMBL/GenBank/DDBJ databases">
        <authorList>
            <person name="de Groot N.N."/>
        </authorList>
    </citation>
    <scope>NUCLEOTIDE SEQUENCE [LARGE SCALE GENOMIC DNA]</scope>
    <source>
        <strain evidence="11 12">DSM 21650</strain>
    </source>
</reference>
<dbReference type="GO" id="GO:1903806">
    <property type="term" value="P:L-isoleucine import across plasma membrane"/>
    <property type="evidence" value="ECO:0007669"/>
    <property type="project" value="TreeGrafter"/>
</dbReference>
<dbReference type="Proteomes" id="UP000198625">
    <property type="component" value="Unassembled WGS sequence"/>
</dbReference>
<evidence type="ECO:0000256" key="2">
    <source>
        <dbReference type="ARBA" id="ARBA00022448"/>
    </source>
</evidence>
<comment type="similarity">
    <text evidence="9">Belongs to the binding-protein-dependent transport system permease family. LivHM subfamily.</text>
</comment>
<evidence type="ECO:0000256" key="4">
    <source>
        <dbReference type="ARBA" id="ARBA00022519"/>
    </source>
</evidence>
<dbReference type="GO" id="GO:0015808">
    <property type="term" value="P:L-alanine transport"/>
    <property type="evidence" value="ECO:0007669"/>
    <property type="project" value="TreeGrafter"/>
</dbReference>
<dbReference type="InterPro" id="IPR052157">
    <property type="entry name" value="BCAA_transport_permease"/>
</dbReference>
<keyword evidence="5 10" id="KW-0812">Transmembrane</keyword>
<feature type="transmembrane region" description="Helical" evidence="10">
    <location>
        <begin position="93"/>
        <end position="114"/>
    </location>
</feature>
<dbReference type="PANTHER" id="PTHR11795:SF371">
    <property type="entry name" value="HIGH-AFFINITY BRANCHED-CHAIN AMINO ACID TRANSPORT SYSTEM PERMEASE PROTEIN LIVH"/>
    <property type="match status" value="1"/>
</dbReference>
<evidence type="ECO:0000256" key="9">
    <source>
        <dbReference type="ARBA" id="ARBA00037998"/>
    </source>
</evidence>
<accession>A0A1H3RCH4</accession>
<comment type="subcellular location">
    <subcellularLocation>
        <location evidence="1">Cell membrane</location>
        <topology evidence="1">Multi-pass membrane protein</topology>
    </subcellularLocation>
</comment>
<proteinExistence type="inferred from homology"/>
<dbReference type="GO" id="GO:0005304">
    <property type="term" value="F:L-valine transmembrane transporter activity"/>
    <property type="evidence" value="ECO:0007669"/>
    <property type="project" value="TreeGrafter"/>
</dbReference>
<dbReference type="EMBL" id="FNQE01000026">
    <property type="protein sequence ID" value="SDZ23015.1"/>
    <property type="molecule type" value="Genomic_DNA"/>
</dbReference>
<dbReference type="Pfam" id="PF02653">
    <property type="entry name" value="BPD_transp_2"/>
    <property type="match status" value="1"/>
</dbReference>
<evidence type="ECO:0000256" key="3">
    <source>
        <dbReference type="ARBA" id="ARBA00022475"/>
    </source>
</evidence>
<evidence type="ECO:0000256" key="1">
    <source>
        <dbReference type="ARBA" id="ARBA00004651"/>
    </source>
</evidence>
<dbReference type="STRING" id="415015.SAMN05660462_02309"/>
<dbReference type="GO" id="GO:0015188">
    <property type="term" value="F:L-isoleucine transmembrane transporter activity"/>
    <property type="evidence" value="ECO:0007669"/>
    <property type="project" value="TreeGrafter"/>
</dbReference>
<keyword evidence="4" id="KW-0997">Cell inner membrane</keyword>
<keyword evidence="7 10" id="KW-1133">Transmembrane helix</keyword>
<protein>
    <submittedName>
        <fullName evidence="11">Amino acid/amide ABC transporter membrane protein 1, HAAT family</fullName>
    </submittedName>
</protein>
<feature type="transmembrane region" description="Helical" evidence="10">
    <location>
        <begin position="190"/>
        <end position="213"/>
    </location>
</feature>
<dbReference type="GO" id="GO:0015190">
    <property type="term" value="F:L-leucine transmembrane transporter activity"/>
    <property type="evidence" value="ECO:0007669"/>
    <property type="project" value="TreeGrafter"/>
</dbReference>
<keyword evidence="2" id="KW-0813">Transport</keyword>
<dbReference type="AlphaFoldDB" id="A0A1H3RCH4"/>
<name>A0A1H3RCH4_9FIRM</name>
<evidence type="ECO:0000313" key="12">
    <source>
        <dbReference type="Proteomes" id="UP000198625"/>
    </source>
</evidence>
<evidence type="ECO:0000256" key="6">
    <source>
        <dbReference type="ARBA" id="ARBA00022970"/>
    </source>
</evidence>
<evidence type="ECO:0000256" key="7">
    <source>
        <dbReference type="ARBA" id="ARBA00022989"/>
    </source>
</evidence>
<keyword evidence="8 10" id="KW-0472">Membrane</keyword>
<evidence type="ECO:0000256" key="8">
    <source>
        <dbReference type="ARBA" id="ARBA00023136"/>
    </source>
</evidence>
<feature type="transmembrane region" description="Helical" evidence="10">
    <location>
        <begin position="257"/>
        <end position="280"/>
    </location>
</feature>
<organism evidence="11 12">
    <name type="scientific">Proteiniborus ethanoligenes</name>
    <dbReference type="NCBI Taxonomy" id="415015"/>
    <lineage>
        <taxon>Bacteria</taxon>
        <taxon>Bacillati</taxon>
        <taxon>Bacillota</taxon>
        <taxon>Clostridia</taxon>
        <taxon>Eubacteriales</taxon>
        <taxon>Proteiniborus</taxon>
    </lineage>
</organism>
<keyword evidence="6" id="KW-0029">Amino-acid transport</keyword>